<dbReference type="RefSeq" id="XP_018833131.2">
    <property type="nucleotide sequence ID" value="XM_018977586.2"/>
</dbReference>
<accession>A0A2I4FN99</accession>
<comment type="similarity">
    <text evidence="1">Belongs to the PPR family. P subfamily.</text>
</comment>
<dbReference type="Pfam" id="PF13041">
    <property type="entry name" value="PPR_2"/>
    <property type="match status" value="2"/>
</dbReference>
<dbReference type="AlphaFoldDB" id="A0A2I4FN99"/>
<organism evidence="3 4">
    <name type="scientific">Juglans regia</name>
    <name type="common">English walnut</name>
    <dbReference type="NCBI Taxonomy" id="51240"/>
    <lineage>
        <taxon>Eukaryota</taxon>
        <taxon>Viridiplantae</taxon>
        <taxon>Streptophyta</taxon>
        <taxon>Embryophyta</taxon>
        <taxon>Tracheophyta</taxon>
        <taxon>Spermatophyta</taxon>
        <taxon>Magnoliopsida</taxon>
        <taxon>eudicotyledons</taxon>
        <taxon>Gunneridae</taxon>
        <taxon>Pentapetalae</taxon>
        <taxon>rosids</taxon>
        <taxon>fabids</taxon>
        <taxon>Fagales</taxon>
        <taxon>Juglandaceae</taxon>
        <taxon>Juglans</taxon>
    </lineage>
</organism>
<protein>
    <submittedName>
        <fullName evidence="4">Pentatricopeptide repeat-containing protein At1g71210, mitochondrial</fullName>
    </submittedName>
</protein>
<dbReference type="STRING" id="51240.A0A2I4FN99"/>
<dbReference type="PANTHER" id="PTHR47936:SF1">
    <property type="entry name" value="PENTATRICOPEPTIDE REPEAT-CONTAINING PROTEIN GUN1, CHLOROPLASTIC"/>
    <property type="match status" value="1"/>
</dbReference>
<evidence type="ECO:0000256" key="1">
    <source>
        <dbReference type="ARBA" id="ARBA00007626"/>
    </source>
</evidence>
<dbReference type="Gramene" id="Jr14_17880_p1">
    <property type="protein sequence ID" value="cds.Jr14_17880_p1"/>
    <property type="gene ID" value="Jr14_17880"/>
</dbReference>
<dbReference type="Gene3D" id="1.25.40.10">
    <property type="entry name" value="Tetratricopeptide repeat domain"/>
    <property type="match status" value="8"/>
</dbReference>
<proteinExistence type="inferred from homology"/>
<dbReference type="Proteomes" id="UP000235220">
    <property type="component" value="Chromosome 14"/>
</dbReference>
<dbReference type="InterPro" id="IPR002885">
    <property type="entry name" value="PPR_rpt"/>
</dbReference>
<dbReference type="PANTHER" id="PTHR47936">
    <property type="entry name" value="PPR_LONG DOMAIN-CONTAINING PROTEIN"/>
    <property type="match status" value="1"/>
</dbReference>
<dbReference type="Pfam" id="PF13812">
    <property type="entry name" value="PPR_3"/>
    <property type="match status" value="2"/>
</dbReference>
<dbReference type="NCBIfam" id="TIGR00756">
    <property type="entry name" value="PPR"/>
    <property type="match status" value="4"/>
</dbReference>
<dbReference type="PROSITE" id="PS51375">
    <property type="entry name" value="PPR"/>
    <property type="match status" value="10"/>
</dbReference>
<keyword evidence="2" id="KW-0677">Repeat</keyword>
<dbReference type="GeneID" id="109000631"/>
<reference evidence="4" key="1">
    <citation type="submission" date="2025-08" db="UniProtKB">
        <authorList>
            <consortium name="RefSeq"/>
        </authorList>
    </citation>
    <scope>IDENTIFICATION</scope>
    <source>
        <tissue evidence="4">Leaves</tissue>
    </source>
</reference>
<dbReference type="Pfam" id="PF01535">
    <property type="entry name" value="PPR"/>
    <property type="match status" value="5"/>
</dbReference>
<gene>
    <name evidence="4" type="primary">LOC109000631</name>
</gene>
<evidence type="ECO:0000313" key="3">
    <source>
        <dbReference type="Proteomes" id="UP000235220"/>
    </source>
</evidence>
<name>A0A2I4FN99_JUGRE</name>
<evidence type="ECO:0000313" key="4">
    <source>
        <dbReference type="RefSeq" id="XP_018833131.2"/>
    </source>
</evidence>
<sequence length="885" mass="101469">MLSLKHVAKSNAFLSRLAIVISTSQSLSSSLSLYPHFYYTASYSSNQNTHFLPASTDFLASSFKDWFKLHNNQLLDRIFGILGAQSDDDLPSRRAADLALSQLGFRLSESFVLEVLRYGSDVLSCLKFFDWAGRQPGFHHTRVTFYAIFKILSKAKLMSLMLDILHNDKTQRYFHRVRFYDTLVMGYAVAGKPDIALQVFGRMRFQGLDLDSFSYHVLLNALVEESCFDAVDAILKQIQMRGFENGITHSITVKNYCKQKRLDEAEAFLRGLMSEGRELDGHGVSGLVDALCKSNEFEKAGKLVEEFRESGMVAMENAYGVWMRDLVQAGRLDGALEFLRSKKSMEGYVPEVFRYNVLLCRLLRENRLEELCDLLMEMKEGQISPDKVTMNAALCFFCKAGMVDVALKLYNLRFEFGLSLNSMAYNYLINTLCGDGSIDEAYRVLKNSIDQGYFPGRKMFSVLADALCREGKLDKMKELLMVALQRNFMPSTSIYDRFISALCKARRVEDGYLIHGELNRMNKVTSMNTYFNLIHGFNKSNRGDIAARLLIEMQERGHTPTRALFRAVIRCLCDMENPEKQFFKLLEIQLSHHEPNCELYNFFIDGAGHAKRPELAREVFEMMQRSGVEPNRSSHILMLQSYLKSERISDALNFFTDLRQRKKIGGKLYHSMVVGLCKVNKVDLALDLFGEMREYRIVPSIECYESLIKLLCSSKKYDTAINLINDLEKLGRHVTSFIGNVLLFHSLKTQDLYETWIHLREVQDESSCSSGGTSMLGLLVGAFSGRVTVSQHIDNLEEVIEKCFPLDTYTYNLLLRRLSRRDMDLACEYFNRICMRGFEPNRWTYDILVHGFLKRGKKAEARIWLEEMLRNGFDPTEGTINLMGI</sequence>
<dbReference type="FunCoup" id="A0A2I4FN99">
    <property type="interactions" value="1325"/>
</dbReference>
<dbReference type="KEGG" id="jre:109000631"/>
<dbReference type="OrthoDB" id="185373at2759"/>
<dbReference type="InterPro" id="IPR011990">
    <property type="entry name" value="TPR-like_helical_dom_sf"/>
</dbReference>
<evidence type="ECO:0000256" key="2">
    <source>
        <dbReference type="ARBA" id="ARBA00022737"/>
    </source>
</evidence>
<keyword evidence="3" id="KW-1185">Reference proteome</keyword>